<evidence type="ECO:0000313" key="2">
    <source>
        <dbReference type="Proteomes" id="UP000308054"/>
    </source>
</evidence>
<evidence type="ECO:0000313" key="1">
    <source>
        <dbReference type="EMBL" id="TGY88225.1"/>
    </source>
</evidence>
<proteinExistence type="predicted"/>
<name>A0A4S2GYH7_9PROT</name>
<keyword evidence="2" id="KW-1185">Reference proteome</keyword>
<protein>
    <submittedName>
        <fullName evidence="1">Uncharacterized protein</fullName>
    </submittedName>
</protein>
<dbReference type="OrthoDB" id="10019796at2"/>
<dbReference type="RefSeq" id="WP_135996070.1">
    <property type="nucleotide sequence ID" value="NZ_CP071057.1"/>
</dbReference>
<dbReference type="Proteomes" id="UP000308054">
    <property type="component" value="Unassembled WGS sequence"/>
</dbReference>
<dbReference type="EMBL" id="SRXW01000003">
    <property type="protein sequence ID" value="TGY88225.1"/>
    <property type="molecule type" value="Genomic_DNA"/>
</dbReference>
<sequence>MASDEITVEQTPPRFSEADIISRFEFISDQCNEFAKAYNKRHDSNLTFDPLIMLNVVHSTLDDIWRYKVFHLKNPSKKSNCVKRSAYFTKWIVRFKPLYFAHRPLSSNNFKETFNAKDSSLLINEAFAIHYSLSTIRAEVVREEPVGRLMPTAIALASFIYDLRYRLMSEDALMAIYQIYYDQARGIKILKQN</sequence>
<gene>
    <name evidence="1" type="ORF">E5163_10360</name>
</gene>
<accession>A0A4S2GYH7</accession>
<dbReference type="AlphaFoldDB" id="A0A4S2GYH7"/>
<comment type="caution">
    <text evidence="1">The sequence shown here is derived from an EMBL/GenBank/DDBJ whole genome shotgun (WGS) entry which is preliminary data.</text>
</comment>
<organism evidence="1 2">
    <name type="scientific">Marinicauda algicola</name>
    <dbReference type="NCBI Taxonomy" id="2029849"/>
    <lineage>
        <taxon>Bacteria</taxon>
        <taxon>Pseudomonadati</taxon>
        <taxon>Pseudomonadota</taxon>
        <taxon>Alphaproteobacteria</taxon>
        <taxon>Maricaulales</taxon>
        <taxon>Maricaulaceae</taxon>
        <taxon>Marinicauda</taxon>
    </lineage>
</organism>
<reference evidence="1 2" key="1">
    <citation type="journal article" date="2017" name="Int. J. Syst. Evol. Microbiol.">
        <title>Marinicauda algicola sp. nov., isolated from a marine red alga Rhodosorus marinus.</title>
        <authorList>
            <person name="Jeong S.E."/>
            <person name="Jeon S.H."/>
            <person name="Chun B.H."/>
            <person name="Kim D.W."/>
            <person name="Jeon C.O."/>
        </authorList>
    </citation>
    <scope>NUCLEOTIDE SEQUENCE [LARGE SCALE GENOMIC DNA]</scope>
    <source>
        <strain evidence="1 2">JCM 31718</strain>
    </source>
</reference>